<reference evidence="1 2" key="1">
    <citation type="submission" date="2024-06" db="EMBL/GenBank/DDBJ databases">
        <title>Sorghum-associated microbial communities from plants grown in Nebraska, USA.</title>
        <authorList>
            <person name="Schachtman D."/>
        </authorList>
    </citation>
    <scope>NUCLEOTIDE SEQUENCE [LARGE SCALE GENOMIC DNA]</scope>
    <source>
        <strain evidence="1 2">736</strain>
    </source>
</reference>
<dbReference type="Gene3D" id="2.10.10.90">
    <property type="match status" value="1"/>
</dbReference>
<name>A0ABV2PJD1_9BACI</name>
<dbReference type="EMBL" id="JBEPSB010000008">
    <property type="protein sequence ID" value="MET4561035.1"/>
    <property type="molecule type" value="Genomic_DNA"/>
</dbReference>
<dbReference type="Proteomes" id="UP001549363">
    <property type="component" value="Unassembled WGS sequence"/>
</dbReference>
<keyword evidence="2" id="KW-1185">Reference proteome</keyword>
<evidence type="ECO:0000313" key="2">
    <source>
        <dbReference type="Proteomes" id="UP001549363"/>
    </source>
</evidence>
<protein>
    <submittedName>
        <fullName evidence="1">Uncharacterized protein</fullName>
    </submittedName>
</protein>
<dbReference type="RefSeq" id="WP_354471796.1">
    <property type="nucleotide sequence ID" value="NZ_JBEPSB010000008.1"/>
</dbReference>
<sequence>MPTLRIGVTIEMETTNKLGLKIVTETTFEQDDIKETIVNYGENFNKLEKYLKSSAQAIEELHDNTFYPIGYIVWNKAPAISAHIGWVATREGIHAKTWKPNKNYVVGDLIKAVPDNGGLYECVVDGKSSTSSPTFLTGLHQEFYDVNGSNWRKDYNYEVGDIVYPTNGSKQYYYICETAGLSSVNEPVWSSIQNETASIDNSVVWRKAKTIKWKRIGNSCEFRPFGKIE</sequence>
<comment type="caution">
    <text evidence="1">The sequence shown here is derived from an EMBL/GenBank/DDBJ whole genome shotgun (WGS) entry which is preliminary data.</text>
</comment>
<organism evidence="1 2">
    <name type="scientific">Lysinibacillus parviboronicapiens</name>
    <dbReference type="NCBI Taxonomy" id="436516"/>
    <lineage>
        <taxon>Bacteria</taxon>
        <taxon>Bacillati</taxon>
        <taxon>Bacillota</taxon>
        <taxon>Bacilli</taxon>
        <taxon>Bacillales</taxon>
        <taxon>Bacillaceae</taxon>
        <taxon>Lysinibacillus</taxon>
    </lineage>
</organism>
<evidence type="ECO:0000313" key="1">
    <source>
        <dbReference type="EMBL" id="MET4561035.1"/>
    </source>
</evidence>
<proteinExistence type="predicted"/>
<accession>A0ABV2PJD1</accession>
<gene>
    <name evidence="1" type="ORF">ABIA69_002180</name>
</gene>